<reference evidence="4" key="1">
    <citation type="submission" date="2016-06" db="UniProtKB">
        <authorList>
            <consortium name="WormBaseParasite"/>
        </authorList>
    </citation>
    <scope>IDENTIFICATION</scope>
</reference>
<evidence type="ECO:0000313" key="4">
    <source>
        <dbReference type="WBParaSite" id="ECPE_0001409201-mRNA-1"/>
    </source>
</evidence>
<accession>A0A183B4B7</accession>
<sequence>MVHSWLLSTPQDSTADFHESNDSVFRTGRTDFKNQLSSDEVGNPVVGNSDPPAVSQFPLPTNVLNFPSSLDL</sequence>
<dbReference type="AlphaFoldDB" id="A0A183B4B7"/>
<reference evidence="2 3" key="2">
    <citation type="submission" date="2018-11" db="EMBL/GenBank/DDBJ databases">
        <authorList>
            <consortium name="Pathogen Informatics"/>
        </authorList>
    </citation>
    <scope>NUCLEOTIDE SEQUENCE [LARGE SCALE GENOMIC DNA]</scope>
    <source>
        <strain evidence="2 3">Egypt</strain>
    </source>
</reference>
<dbReference type="WBParaSite" id="ECPE_0001409201-mRNA-1">
    <property type="protein sequence ID" value="ECPE_0001409201-mRNA-1"/>
    <property type="gene ID" value="ECPE_0001409201"/>
</dbReference>
<organism evidence="4">
    <name type="scientific">Echinostoma caproni</name>
    <dbReference type="NCBI Taxonomy" id="27848"/>
    <lineage>
        <taxon>Eukaryota</taxon>
        <taxon>Metazoa</taxon>
        <taxon>Spiralia</taxon>
        <taxon>Lophotrochozoa</taxon>
        <taxon>Platyhelminthes</taxon>
        <taxon>Trematoda</taxon>
        <taxon>Digenea</taxon>
        <taxon>Plagiorchiida</taxon>
        <taxon>Echinostomata</taxon>
        <taxon>Echinostomatoidea</taxon>
        <taxon>Echinostomatidae</taxon>
        <taxon>Echinostoma</taxon>
    </lineage>
</organism>
<feature type="region of interest" description="Disordered" evidence="1">
    <location>
        <begin position="1"/>
        <end position="20"/>
    </location>
</feature>
<protein>
    <submittedName>
        <fullName evidence="4">ICA69 domain-containing protein</fullName>
    </submittedName>
</protein>
<keyword evidence="3" id="KW-1185">Reference proteome</keyword>
<gene>
    <name evidence="2" type="ORF">ECPE_LOCUS14052</name>
</gene>
<evidence type="ECO:0000313" key="2">
    <source>
        <dbReference type="EMBL" id="VDP91324.1"/>
    </source>
</evidence>
<evidence type="ECO:0000313" key="3">
    <source>
        <dbReference type="Proteomes" id="UP000272942"/>
    </source>
</evidence>
<evidence type="ECO:0000256" key="1">
    <source>
        <dbReference type="SAM" id="MobiDB-lite"/>
    </source>
</evidence>
<feature type="region of interest" description="Disordered" evidence="1">
    <location>
        <begin position="34"/>
        <end position="54"/>
    </location>
</feature>
<dbReference type="Proteomes" id="UP000272942">
    <property type="component" value="Unassembled WGS sequence"/>
</dbReference>
<name>A0A183B4B7_9TREM</name>
<proteinExistence type="predicted"/>
<dbReference type="EMBL" id="UZAN01056600">
    <property type="protein sequence ID" value="VDP91324.1"/>
    <property type="molecule type" value="Genomic_DNA"/>
</dbReference>
<feature type="compositionally biased region" description="Polar residues" evidence="1">
    <location>
        <begin position="1"/>
        <end position="14"/>
    </location>
</feature>